<evidence type="ECO:0000256" key="3">
    <source>
        <dbReference type="ARBA" id="ARBA00022448"/>
    </source>
</evidence>
<feature type="transmembrane region" description="Helical" evidence="8">
    <location>
        <begin position="196"/>
        <end position="223"/>
    </location>
</feature>
<evidence type="ECO:0000256" key="5">
    <source>
        <dbReference type="ARBA" id="ARBA00022692"/>
    </source>
</evidence>
<organism evidence="9 10">
    <name type="scientific">Sharpea porci</name>
    <dbReference type="NCBI Taxonomy" id="2652286"/>
    <lineage>
        <taxon>Bacteria</taxon>
        <taxon>Bacillati</taxon>
        <taxon>Bacillota</taxon>
        <taxon>Erysipelotrichia</taxon>
        <taxon>Erysipelotrichales</taxon>
        <taxon>Coprobacillaceae</taxon>
        <taxon>Sharpea</taxon>
    </lineage>
</organism>
<keyword evidence="4" id="KW-1003">Cell membrane</keyword>
<dbReference type="CDD" id="cd06550">
    <property type="entry name" value="TM_ABC_iron-siderophores_like"/>
    <property type="match status" value="1"/>
</dbReference>
<feature type="transmembrane region" description="Helical" evidence="8">
    <location>
        <begin position="29"/>
        <end position="50"/>
    </location>
</feature>
<dbReference type="SUPFAM" id="SSF81345">
    <property type="entry name" value="ABC transporter involved in vitamin B12 uptake, BtuC"/>
    <property type="match status" value="1"/>
</dbReference>
<feature type="transmembrane region" description="Helical" evidence="8">
    <location>
        <begin position="62"/>
        <end position="79"/>
    </location>
</feature>
<feature type="transmembrane region" description="Helical" evidence="8">
    <location>
        <begin position="158"/>
        <end position="176"/>
    </location>
</feature>
<keyword evidence="5 8" id="KW-0812">Transmembrane</keyword>
<dbReference type="Pfam" id="PF01032">
    <property type="entry name" value="FecCD"/>
    <property type="match status" value="1"/>
</dbReference>
<comment type="subcellular location">
    <subcellularLocation>
        <location evidence="1">Cell membrane</location>
        <topology evidence="1">Multi-pass membrane protein</topology>
    </subcellularLocation>
</comment>
<dbReference type="Proteomes" id="UP000442619">
    <property type="component" value="Unassembled WGS sequence"/>
</dbReference>
<feature type="transmembrane region" description="Helical" evidence="8">
    <location>
        <begin position="244"/>
        <end position="266"/>
    </location>
</feature>
<name>A0A844FW89_9FIRM</name>
<keyword evidence="10" id="KW-1185">Reference proteome</keyword>
<dbReference type="GO" id="GO:0005886">
    <property type="term" value="C:plasma membrane"/>
    <property type="evidence" value="ECO:0007669"/>
    <property type="project" value="UniProtKB-SubCell"/>
</dbReference>
<dbReference type="PANTHER" id="PTHR30472">
    <property type="entry name" value="FERRIC ENTEROBACTIN TRANSPORT SYSTEM PERMEASE PROTEIN"/>
    <property type="match status" value="1"/>
</dbReference>
<evidence type="ECO:0000313" key="9">
    <source>
        <dbReference type="EMBL" id="MST89836.1"/>
    </source>
</evidence>
<evidence type="ECO:0000256" key="6">
    <source>
        <dbReference type="ARBA" id="ARBA00022989"/>
    </source>
</evidence>
<dbReference type="GO" id="GO:0022857">
    <property type="term" value="F:transmembrane transporter activity"/>
    <property type="evidence" value="ECO:0007669"/>
    <property type="project" value="InterPro"/>
</dbReference>
<dbReference type="EMBL" id="VUNM01000026">
    <property type="protein sequence ID" value="MST89836.1"/>
    <property type="molecule type" value="Genomic_DNA"/>
</dbReference>
<accession>A0A844FW89</accession>
<evidence type="ECO:0000256" key="4">
    <source>
        <dbReference type="ARBA" id="ARBA00022475"/>
    </source>
</evidence>
<keyword evidence="3" id="KW-0813">Transport</keyword>
<evidence type="ECO:0000256" key="7">
    <source>
        <dbReference type="ARBA" id="ARBA00023136"/>
    </source>
</evidence>
<reference evidence="9 10" key="1">
    <citation type="submission" date="2019-08" db="EMBL/GenBank/DDBJ databases">
        <title>In-depth cultivation of the pig gut microbiome towards novel bacterial diversity and tailored functional studies.</title>
        <authorList>
            <person name="Wylensek D."/>
            <person name="Hitch T.C.A."/>
            <person name="Clavel T."/>
        </authorList>
    </citation>
    <scope>NUCLEOTIDE SEQUENCE [LARGE SCALE GENOMIC DNA]</scope>
    <source>
        <strain evidence="9 10">CA-Schmier-601-WT-3</strain>
    </source>
</reference>
<proteinExistence type="inferred from homology"/>
<protein>
    <submittedName>
        <fullName evidence="9">Iron chelate uptake ABC transporter family permease subunit</fullName>
    </submittedName>
</protein>
<dbReference type="AlphaFoldDB" id="A0A844FW89"/>
<dbReference type="InterPro" id="IPR037294">
    <property type="entry name" value="ABC_BtuC-like"/>
</dbReference>
<sequence>MISLHVGVYDIYKDDGGMKMLFLTRIPRTIALLLTGAAMSISGLVMQTLTQNKMVEPTTTGTIEWASLGLLLVSVIFPAPTITMKIIACIVFSFVGTMIFFVLLSRIRLKSSMLVPIIGMMMSAVISAFVNFLALEFQASQIVSNWFVGSFSGIQKGRYEYLFLIIIMTFLIYLYANKLAVASLGKDIAKTLGVNYNRVVLIGTAFISLTVGIVAAVIGNLPFLDLIVPNLISLIRGDHLKENLPYVALAGMATITLCDILSRILIAPFEVPVSLILGTVGCIVFMMILLRERKRGTHGA</sequence>
<feature type="transmembrane region" description="Helical" evidence="8">
    <location>
        <begin position="272"/>
        <end position="290"/>
    </location>
</feature>
<dbReference type="InterPro" id="IPR000522">
    <property type="entry name" value="ABC_transptr_permease_BtuC"/>
</dbReference>
<dbReference type="PANTHER" id="PTHR30472:SF27">
    <property type="entry name" value="PETROBACTIN IMPORT SYSTEM PERMEASE PROTEIN YCLN"/>
    <property type="match status" value="1"/>
</dbReference>
<evidence type="ECO:0000256" key="8">
    <source>
        <dbReference type="SAM" id="Phobius"/>
    </source>
</evidence>
<comment type="caution">
    <text evidence="9">The sequence shown here is derived from an EMBL/GenBank/DDBJ whole genome shotgun (WGS) entry which is preliminary data.</text>
</comment>
<evidence type="ECO:0000313" key="10">
    <source>
        <dbReference type="Proteomes" id="UP000442619"/>
    </source>
</evidence>
<evidence type="ECO:0000256" key="1">
    <source>
        <dbReference type="ARBA" id="ARBA00004651"/>
    </source>
</evidence>
<feature type="transmembrane region" description="Helical" evidence="8">
    <location>
        <begin position="113"/>
        <end position="137"/>
    </location>
</feature>
<dbReference type="Gene3D" id="1.10.3470.10">
    <property type="entry name" value="ABC transporter involved in vitamin B12 uptake, BtuC"/>
    <property type="match status" value="1"/>
</dbReference>
<dbReference type="GO" id="GO:0033214">
    <property type="term" value="P:siderophore-iron import into cell"/>
    <property type="evidence" value="ECO:0007669"/>
    <property type="project" value="TreeGrafter"/>
</dbReference>
<gene>
    <name evidence="9" type="ORF">FYJ79_09670</name>
</gene>
<comment type="similarity">
    <text evidence="2">Belongs to the binding-protein-dependent transport system permease family. FecCD subfamily.</text>
</comment>
<keyword evidence="7 8" id="KW-0472">Membrane</keyword>
<keyword evidence="6 8" id="KW-1133">Transmembrane helix</keyword>
<evidence type="ECO:0000256" key="2">
    <source>
        <dbReference type="ARBA" id="ARBA00007935"/>
    </source>
</evidence>
<feature type="transmembrane region" description="Helical" evidence="8">
    <location>
        <begin position="86"/>
        <end position="107"/>
    </location>
</feature>